<dbReference type="InterPro" id="IPR004629">
    <property type="entry name" value="WecG_TagA_CpsF"/>
</dbReference>
<accession>A0ABY4F1D0</accession>
<dbReference type="EMBL" id="CP095072">
    <property type="protein sequence ID" value="UOQ50284.1"/>
    <property type="molecule type" value="Genomic_DNA"/>
</dbReference>
<comment type="catalytic activity">
    <reaction evidence="5">
        <text>UDP-N-acetyl-alpha-D-mannosamine + N-acetyl-alpha-D-glucosaminyl-di-trans,octa-cis-undecaprenyl diphosphate = N-acetyl-beta-D-mannosaminyl-(1-&gt;4)-N-acetyl-alpha-D-glucosaminyl di-trans,octa-cis-undecaprenyl diphosphate + UDP + H(+)</text>
        <dbReference type="Rhea" id="RHEA:16053"/>
        <dbReference type="ChEBI" id="CHEBI:15378"/>
        <dbReference type="ChEBI" id="CHEBI:58223"/>
        <dbReference type="ChEBI" id="CHEBI:62959"/>
        <dbReference type="ChEBI" id="CHEBI:68623"/>
        <dbReference type="ChEBI" id="CHEBI:132210"/>
        <dbReference type="EC" id="2.4.1.187"/>
    </reaction>
</comment>
<dbReference type="PANTHER" id="PTHR34136">
    <property type="match status" value="1"/>
</dbReference>
<organism evidence="6 7">
    <name type="scientific">Gracilibacillus caseinilyticus</name>
    <dbReference type="NCBI Taxonomy" id="2932256"/>
    <lineage>
        <taxon>Bacteria</taxon>
        <taxon>Bacillati</taxon>
        <taxon>Bacillota</taxon>
        <taxon>Bacilli</taxon>
        <taxon>Bacillales</taxon>
        <taxon>Bacillaceae</taxon>
        <taxon>Gracilibacillus</taxon>
    </lineage>
</organism>
<dbReference type="NCBIfam" id="TIGR00696">
    <property type="entry name" value="wecG_tagA_cpsF"/>
    <property type="match status" value="1"/>
</dbReference>
<comment type="function">
    <text evidence="5">Catalyzes the conversion of GlcNAc-PP-undecaprenol into ManNAc-GlcNAc-PP-undecaprenol, the first committed lipid intermediate in the de novo synthesis of teichoic acid.</text>
</comment>
<sequence>MNKETILGVQVSKETYSSITDKLFNLMGTSDQAFIVAVNPEKIMKAAEDPELKDLINAADYQIPDGIGILIASRLQKGSVRDRITGIDLMQTLVAEAEKREKKIFLYGGKPGVADKAAAQIQLDHPKINIAGTINGYEKDEEKIIETINAANPDILFVALGSPKQEEWIKANKQRLNVSVFQGVGGSFDVIAGNIKRAPKIFIKFGLEWLYRLLIEPWRIKRQLALPKFLLKVFSGKK</sequence>
<dbReference type="CDD" id="cd06533">
    <property type="entry name" value="Glyco_transf_WecG_TagA"/>
    <property type="match status" value="1"/>
</dbReference>
<evidence type="ECO:0000256" key="4">
    <source>
        <dbReference type="ARBA" id="ARBA00023316"/>
    </source>
</evidence>
<reference evidence="6 7" key="1">
    <citation type="submission" date="2022-04" db="EMBL/GenBank/DDBJ databases">
        <title>Gracilibacillus sp. isolated from saltern.</title>
        <authorList>
            <person name="Won M."/>
            <person name="Lee C.-M."/>
            <person name="Woen H.-Y."/>
            <person name="Kwon S.-W."/>
        </authorList>
    </citation>
    <scope>NUCLEOTIDE SEQUENCE [LARGE SCALE GENOMIC DNA]</scope>
    <source>
        <strain evidence="6 7">SSWR10-1</strain>
    </source>
</reference>
<keyword evidence="7" id="KW-1185">Reference proteome</keyword>
<dbReference type="Proteomes" id="UP000831782">
    <property type="component" value="Chromosome"/>
</dbReference>
<dbReference type="PANTHER" id="PTHR34136:SF1">
    <property type="entry name" value="UDP-N-ACETYL-D-MANNOSAMINURONIC ACID TRANSFERASE"/>
    <property type="match status" value="1"/>
</dbReference>
<evidence type="ECO:0000313" key="6">
    <source>
        <dbReference type="EMBL" id="UOQ50284.1"/>
    </source>
</evidence>
<proteinExistence type="inferred from homology"/>
<dbReference type="HAMAP" id="MF_02070">
    <property type="entry name" value="TagA_TarA"/>
    <property type="match status" value="1"/>
</dbReference>
<dbReference type="Pfam" id="PF03808">
    <property type="entry name" value="Glyco_tran_WecG"/>
    <property type="match status" value="1"/>
</dbReference>
<name>A0ABY4F1D0_9BACI</name>
<keyword evidence="4 5" id="KW-0961">Cell wall biogenesis/degradation</keyword>
<gene>
    <name evidence="6" type="ORF">MUN88_09605</name>
</gene>
<evidence type="ECO:0000256" key="1">
    <source>
        <dbReference type="ARBA" id="ARBA00022676"/>
    </source>
</evidence>
<evidence type="ECO:0000256" key="3">
    <source>
        <dbReference type="ARBA" id="ARBA00022944"/>
    </source>
</evidence>
<dbReference type="EC" id="2.4.1.187" evidence="5"/>
<keyword evidence="1 5" id="KW-0328">Glycosyltransferase</keyword>
<comment type="pathway">
    <text evidence="5">Cell wall biogenesis; teichoic acid biosynthesis.</text>
</comment>
<evidence type="ECO:0000313" key="7">
    <source>
        <dbReference type="Proteomes" id="UP000831782"/>
    </source>
</evidence>
<evidence type="ECO:0000256" key="5">
    <source>
        <dbReference type="HAMAP-Rule" id="MF_02070"/>
    </source>
</evidence>
<protein>
    <recommendedName>
        <fullName evidence="5">N-acetylglucosaminyldiphosphoundecaprenol N-acetyl-beta-D-mannosaminyltransferase</fullName>
        <ecNumber evidence="5">2.4.1.187</ecNumber>
    </recommendedName>
    <alternativeName>
        <fullName evidence="5">N-acetylmannosaminyltransferase</fullName>
    </alternativeName>
    <alternativeName>
        <fullName evidence="5">UDP-N-acetylmannosamine transferase</fullName>
    </alternativeName>
    <alternativeName>
        <fullName evidence="5">UDP-N-acetylmannosamine:N-acetylglucosaminyl pyrophosphorylundecaprenol N-acetylmannosaminyltransferase</fullName>
    </alternativeName>
</protein>
<evidence type="ECO:0000256" key="2">
    <source>
        <dbReference type="ARBA" id="ARBA00022679"/>
    </source>
</evidence>
<dbReference type="InterPro" id="IPR034714">
    <property type="entry name" value="TagA_TarA"/>
</dbReference>
<dbReference type="RefSeq" id="WP_244723758.1">
    <property type="nucleotide sequence ID" value="NZ_CP095072.1"/>
</dbReference>
<keyword evidence="2 5" id="KW-0808">Transferase</keyword>
<comment type="similarity">
    <text evidence="5">Belongs to the glycosyltransferase 26 family. TagA/TarA subfamily.</text>
</comment>
<keyword evidence="3 5" id="KW-0777">Teichoic acid biosynthesis</keyword>